<dbReference type="Proteomes" id="UP000236291">
    <property type="component" value="Unassembled WGS sequence"/>
</dbReference>
<dbReference type="PANTHER" id="PTHR43651">
    <property type="entry name" value="1,4-ALPHA-GLUCAN-BRANCHING ENZYME"/>
    <property type="match status" value="1"/>
</dbReference>
<dbReference type="AlphaFoldDB" id="A0A2K3PEZ2"/>
<dbReference type="PANTHER" id="PTHR43651:SF3">
    <property type="entry name" value="1,4-ALPHA-GLUCAN-BRANCHING ENZYME"/>
    <property type="match status" value="1"/>
</dbReference>
<dbReference type="Pfam" id="PF02806">
    <property type="entry name" value="Alpha-amylase_C"/>
    <property type="match status" value="1"/>
</dbReference>
<dbReference type="FunFam" id="3.20.20.80:FF:000338">
    <property type="entry name" value="1,4-alpha-glucan branching enzyme, putative"/>
    <property type="match status" value="1"/>
</dbReference>
<reference evidence="2 3" key="1">
    <citation type="journal article" date="2014" name="Am. J. Bot.">
        <title>Genome assembly and annotation for red clover (Trifolium pratense; Fabaceae).</title>
        <authorList>
            <person name="Istvanek J."/>
            <person name="Jaros M."/>
            <person name="Krenek A."/>
            <person name="Repkova J."/>
        </authorList>
    </citation>
    <scope>NUCLEOTIDE SEQUENCE [LARGE SCALE GENOMIC DNA]</scope>
    <source>
        <strain evidence="3">cv. Tatra</strain>
        <tissue evidence="2">Young leaves</tissue>
    </source>
</reference>
<proteinExistence type="predicted"/>
<comment type="caution">
    <text evidence="2">The sequence shown here is derived from an EMBL/GenBank/DDBJ whole genome shotgun (WGS) entry which is preliminary data.</text>
</comment>
<evidence type="ECO:0000259" key="1">
    <source>
        <dbReference type="Pfam" id="PF02806"/>
    </source>
</evidence>
<dbReference type="SUPFAM" id="SSF51445">
    <property type="entry name" value="(Trans)glycosidases"/>
    <property type="match status" value="1"/>
</dbReference>
<protein>
    <submittedName>
        <fullName evidence="2">Starch branching enzyme I</fullName>
    </submittedName>
</protein>
<dbReference type="GO" id="GO:0003844">
    <property type="term" value="F:1,4-alpha-glucan branching enzyme activity"/>
    <property type="evidence" value="ECO:0007669"/>
    <property type="project" value="TreeGrafter"/>
</dbReference>
<organism evidence="2 3">
    <name type="scientific">Trifolium pratense</name>
    <name type="common">Red clover</name>
    <dbReference type="NCBI Taxonomy" id="57577"/>
    <lineage>
        <taxon>Eukaryota</taxon>
        <taxon>Viridiplantae</taxon>
        <taxon>Streptophyta</taxon>
        <taxon>Embryophyta</taxon>
        <taxon>Tracheophyta</taxon>
        <taxon>Spermatophyta</taxon>
        <taxon>Magnoliopsida</taxon>
        <taxon>eudicotyledons</taxon>
        <taxon>Gunneridae</taxon>
        <taxon>Pentapetalae</taxon>
        <taxon>rosids</taxon>
        <taxon>fabids</taxon>
        <taxon>Fabales</taxon>
        <taxon>Fabaceae</taxon>
        <taxon>Papilionoideae</taxon>
        <taxon>50 kb inversion clade</taxon>
        <taxon>NPAAA clade</taxon>
        <taxon>Hologalegina</taxon>
        <taxon>IRL clade</taxon>
        <taxon>Trifolieae</taxon>
        <taxon>Trifolium</taxon>
    </lineage>
</organism>
<evidence type="ECO:0000313" key="3">
    <source>
        <dbReference type="Proteomes" id="UP000236291"/>
    </source>
</evidence>
<dbReference type="GO" id="GO:0005982">
    <property type="term" value="P:starch metabolic process"/>
    <property type="evidence" value="ECO:0007669"/>
    <property type="project" value="TreeGrafter"/>
</dbReference>
<dbReference type="EMBL" id="ASHM01006403">
    <property type="protein sequence ID" value="PNY13868.1"/>
    <property type="molecule type" value="Genomic_DNA"/>
</dbReference>
<dbReference type="InterPro" id="IPR017853">
    <property type="entry name" value="GH"/>
</dbReference>
<dbReference type="SUPFAM" id="SSF51011">
    <property type="entry name" value="Glycosyl hydrolase domain"/>
    <property type="match status" value="1"/>
</dbReference>
<gene>
    <name evidence="2" type="ORF">L195_g010536</name>
</gene>
<reference evidence="2 3" key="2">
    <citation type="journal article" date="2017" name="Front. Plant Sci.">
        <title>Gene Classification and Mining of Molecular Markers Useful in Red Clover (Trifolium pratense) Breeding.</title>
        <authorList>
            <person name="Istvanek J."/>
            <person name="Dluhosova J."/>
            <person name="Dluhos P."/>
            <person name="Patkova L."/>
            <person name="Nedelnik J."/>
            <person name="Repkova J."/>
        </authorList>
    </citation>
    <scope>NUCLEOTIDE SEQUENCE [LARGE SCALE GENOMIC DNA]</scope>
    <source>
        <strain evidence="3">cv. Tatra</strain>
        <tissue evidence="2">Young leaves</tissue>
    </source>
</reference>
<feature type="domain" description="Alpha-amylase/branching enzyme C-terminal all beta" evidence="1">
    <location>
        <begin position="241"/>
        <end position="295"/>
    </location>
</feature>
<dbReference type="GO" id="GO:0043169">
    <property type="term" value="F:cation binding"/>
    <property type="evidence" value="ECO:0007669"/>
    <property type="project" value="InterPro"/>
</dbReference>
<dbReference type="ExpressionAtlas" id="A0A2K3PEZ2">
    <property type="expression patterns" value="baseline"/>
</dbReference>
<accession>A0A2K3PEZ2</accession>
<dbReference type="STRING" id="57577.A0A2K3PEZ2"/>
<name>A0A2K3PEZ2_TRIPR</name>
<dbReference type="InterPro" id="IPR006048">
    <property type="entry name" value="A-amylase/branching_C"/>
</dbReference>
<dbReference type="GO" id="GO:0005737">
    <property type="term" value="C:cytoplasm"/>
    <property type="evidence" value="ECO:0007669"/>
    <property type="project" value="TreeGrafter"/>
</dbReference>
<sequence>MGAVAFTGNYNEYFGFATDVEAVVYLMLVNDLIHGLFPEAVSIGEDVSGMPTFCLPTQDGGIGFNYRLHMAVADKWIELLKKKDEDWRMGDIVHTLTNRRWLENCVVYAESHDQALVGDKTLAFWLMDKDMYDFMALDRPSTPLIDRGIALHKMIRLITMGLGGEGYLNFMGNEFGHPEWIDFPRGDQHLPNGKVVPGNNNSFDKCRRRFDLLDGNCFVGDADYLRYRGMQEFDRAMQHLEERYHIVLDSDDALFGGFNRISHTAEYFTSEGWYDDRPRSFLVYAPCRTAVVYALADAESEPVELSVGIESEPVELSVGVESEPVQQSVEVEP</sequence>
<evidence type="ECO:0000313" key="2">
    <source>
        <dbReference type="EMBL" id="PNY13868.1"/>
    </source>
</evidence>
<dbReference type="Gene3D" id="3.20.20.80">
    <property type="entry name" value="Glycosidases"/>
    <property type="match status" value="1"/>
</dbReference>